<dbReference type="PANTHER" id="PTHR39081">
    <property type="entry name" value="MUT7-C DOMAIN-CONTAINING PROTEIN"/>
    <property type="match status" value="1"/>
</dbReference>
<evidence type="ECO:0000259" key="1">
    <source>
        <dbReference type="Pfam" id="PF01927"/>
    </source>
</evidence>
<gene>
    <name evidence="2" type="ORF">HY076_07055</name>
</gene>
<protein>
    <recommendedName>
        <fullName evidence="1">Mut7-C RNAse domain-containing protein</fullName>
    </recommendedName>
</protein>
<dbReference type="PANTHER" id="PTHR39081:SF1">
    <property type="entry name" value="MUT7-C RNASE DOMAIN-CONTAINING PROTEIN"/>
    <property type="match status" value="1"/>
</dbReference>
<feature type="domain" description="Mut7-C RNAse" evidence="1">
    <location>
        <begin position="5"/>
        <end position="144"/>
    </location>
</feature>
<evidence type="ECO:0000313" key="2">
    <source>
        <dbReference type="EMBL" id="MBI3540014.1"/>
    </source>
</evidence>
<reference evidence="2" key="1">
    <citation type="submission" date="2020-07" db="EMBL/GenBank/DDBJ databases">
        <title>Huge and variable diversity of episymbiotic CPR bacteria and DPANN archaea in groundwater ecosystems.</title>
        <authorList>
            <person name="He C.Y."/>
            <person name="Keren R."/>
            <person name="Whittaker M."/>
            <person name="Farag I.F."/>
            <person name="Doudna J."/>
            <person name="Cate J.H.D."/>
            <person name="Banfield J.F."/>
        </authorList>
    </citation>
    <scope>NUCLEOTIDE SEQUENCE</scope>
    <source>
        <strain evidence="2">NC_groundwater_928_Pr1_S-0.2um_72_17</strain>
    </source>
</reference>
<sequence length="155" mass="16980">MPPARFVTDASLEFLARRLIFLGYDVAVVRGARLEELFEAARAGDRTVLTMSRRRPRAFADVAAITVARDDPAAALRALAAAHEPAGPPFSRCAECDAPLQRRHPMEARGEVPGRVLRGARALSYCATCGKWYWAGTHVARLRAWLEQALGRPVG</sequence>
<name>A0A9D6LC66_UNCEI</name>
<organism evidence="2 3">
    <name type="scientific">Eiseniibacteriota bacterium</name>
    <dbReference type="NCBI Taxonomy" id="2212470"/>
    <lineage>
        <taxon>Bacteria</taxon>
        <taxon>Candidatus Eiseniibacteriota</taxon>
    </lineage>
</organism>
<dbReference type="Proteomes" id="UP000807850">
    <property type="component" value="Unassembled WGS sequence"/>
</dbReference>
<dbReference type="Pfam" id="PF01927">
    <property type="entry name" value="Mut7-C"/>
    <property type="match status" value="1"/>
</dbReference>
<evidence type="ECO:0000313" key="3">
    <source>
        <dbReference type="Proteomes" id="UP000807850"/>
    </source>
</evidence>
<dbReference type="AlphaFoldDB" id="A0A9D6LC66"/>
<comment type="caution">
    <text evidence="2">The sequence shown here is derived from an EMBL/GenBank/DDBJ whole genome shotgun (WGS) entry which is preliminary data.</text>
</comment>
<dbReference type="InterPro" id="IPR002782">
    <property type="entry name" value="Mut7-C_RNAse_dom"/>
</dbReference>
<accession>A0A9D6LC66</accession>
<proteinExistence type="predicted"/>
<dbReference type="EMBL" id="JACQAY010000228">
    <property type="protein sequence ID" value="MBI3540014.1"/>
    <property type="molecule type" value="Genomic_DNA"/>
</dbReference>